<dbReference type="EC" id="3.1.3.48" evidence="2"/>
<dbReference type="InterPro" id="IPR029021">
    <property type="entry name" value="Prot-tyrosine_phosphatase-like"/>
</dbReference>
<accession>A0ABR1JAU6</accession>
<gene>
    <name evidence="8" type="ORF">VKT23_011146</name>
</gene>
<dbReference type="InterPro" id="IPR020422">
    <property type="entry name" value="TYR_PHOSPHATASE_DUAL_dom"/>
</dbReference>
<feature type="compositionally biased region" description="Low complexity" evidence="5">
    <location>
        <begin position="8"/>
        <end position="44"/>
    </location>
</feature>
<comment type="similarity">
    <text evidence="1">Belongs to the protein-tyrosine phosphatase family. Non-receptor class dual specificity subfamily.</text>
</comment>
<evidence type="ECO:0000313" key="8">
    <source>
        <dbReference type="EMBL" id="KAK7455273.1"/>
    </source>
</evidence>
<dbReference type="SUPFAM" id="SSF52799">
    <property type="entry name" value="(Phosphotyrosine protein) phosphatases II"/>
    <property type="match status" value="1"/>
</dbReference>
<feature type="domain" description="Tyrosine-protein phosphatase" evidence="6">
    <location>
        <begin position="52"/>
        <end position="196"/>
    </location>
</feature>
<organism evidence="8 9">
    <name type="scientific">Marasmiellus scandens</name>
    <dbReference type="NCBI Taxonomy" id="2682957"/>
    <lineage>
        <taxon>Eukaryota</taxon>
        <taxon>Fungi</taxon>
        <taxon>Dikarya</taxon>
        <taxon>Basidiomycota</taxon>
        <taxon>Agaricomycotina</taxon>
        <taxon>Agaricomycetes</taxon>
        <taxon>Agaricomycetidae</taxon>
        <taxon>Agaricales</taxon>
        <taxon>Marasmiineae</taxon>
        <taxon>Omphalotaceae</taxon>
        <taxon>Marasmiellus</taxon>
    </lineage>
</organism>
<evidence type="ECO:0000259" key="7">
    <source>
        <dbReference type="PROSITE" id="PS50056"/>
    </source>
</evidence>
<comment type="caution">
    <text evidence="8">The sequence shown here is derived from an EMBL/GenBank/DDBJ whole genome shotgun (WGS) entry which is preliminary data.</text>
</comment>
<dbReference type="Gene3D" id="3.90.190.10">
    <property type="entry name" value="Protein tyrosine phosphatase superfamily"/>
    <property type="match status" value="1"/>
</dbReference>
<dbReference type="CDD" id="cd14498">
    <property type="entry name" value="DSP"/>
    <property type="match status" value="1"/>
</dbReference>
<dbReference type="SMART" id="SM00195">
    <property type="entry name" value="DSPc"/>
    <property type="match status" value="1"/>
</dbReference>
<dbReference type="InterPro" id="IPR000340">
    <property type="entry name" value="Dual-sp_phosphatase_cat-dom"/>
</dbReference>
<dbReference type="PANTHER" id="PTHR10159:SF519">
    <property type="entry name" value="DUAL SPECIFICITY PROTEIN PHOSPHATASE MPK3"/>
    <property type="match status" value="1"/>
</dbReference>
<evidence type="ECO:0000256" key="1">
    <source>
        <dbReference type="ARBA" id="ARBA00008601"/>
    </source>
</evidence>
<protein>
    <recommendedName>
        <fullName evidence="2">protein-tyrosine-phosphatase</fullName>
        <ecNumber evidence="2">3.1.3.48</ecNumber>
    </recommendedName>
</protein>
<dbReference type="PANTHER" id="PTHR10159">
    <property type="entry name" value="DUAL SPECIFICITY PROTEIN PHOSPHATASE"/>
    <property type="match status" value="1"/>
</dbReference>
<dbReference type="Pfam" id="PF00782">
    <property type="entry name" value="DSPc"/>
    <property type="match status" value="1"/>
</dbReference>
<evidence type="ECO:0000256" key="4">
    <source>
        <dbReference type="ARBA" id="ARBA00022912"/>
    </source>
</evidence>
<feature type="domain" description="Tyrosine specific protein phosphatases" evidence="7">
    <location>
        <begin position="122"/>
        <end position="174"/>
    </location>
</feature>
<feature type="region of interest" description="Disordered" evidence="5">
    <location>
        <begin position="1"/>
        <end position="47"/>
    </location>
</feature>
<dbReference type="PROSITE" id="PS50054">
    <property type="entry name" value="TYR_PHOSPHATASE_DUAL"/>
    <property type="match status" value="1"/>
</dbReference>
<evidence type="ECO:0000256" key="3">
    <source>
        <dbReference type="ARBA" id="ARBA00022801"/>
    </source>
</evidence>
<name>A0ABR1JAU6_9AGAR</name>
<proteinExistence type="inferred from homology"/>
<keyword evidence="4" id="KW-0904">Protein phosphatase</keyword>
<evidence type="ECO:0000313" key="9">
    <source>
        <dbReference type="Proteomes" id="UP001498398"/>
    </source>
</evidence>
<dbReference type="EMBL" id="JBANRG010000023">
    <property type="protein sequence ID" value="KAK7455273.1"/>
    <property type="molecule type" value="Genomic_DNA"/>
</dbReference>
<dbReference type="InterPro" id="IPR016130">
    <property type="entry name" value="Tyr_Pase_AS"/>
</dbReference>
<keyword evidence="3" id="KW-0378">Hydrolase</keyword>
<dbReference type="Proteomes" id="UP001498398">
    <property type="component" value="Unassembled WGS sequence"/>
</dbReference>
<reference evidence="8 9" key="1">
    <citation type="submission" date="2024-01" db="EMBL/GenBank/DDBJ databases">
        <title>A draft genome for the cacao thread blight pathogen Marasmiellus scandens.</title>
        <authorList>
            <person name="Baruah I.K."/>
            <person name="Leung J."/>
            <person name="Bukari Y."/>
            <person name="Amoako-Attah I."/>
            <person name="Meinhardt L.W."/>
            <person name="Bailey B.A."/>
            <person name="Cohen S.P."/>
        </authorList>
    </citation>
    <scope>NUCLEOTIDE SEQUENCE [LARGE SCALE GENOMIC DNA]</scope>
    <source>
        <strain evidence="8 9">GH-19</strain>
    </source>
</reference>
<keyword evidence="9" id="KW-1185">Reference proteome</keyword>
<evidence type="ECO:0000256" key="2">
    <source>
        <dbReference type="ARBA" id="ARBA00013064"/>
    </source>
</evidence>
<sequence>MSYRPWVSTSSSSSSNAGPSNSSSRRAHPTLPMLMSPSPLTAPSRLPSTRTLPSEIIPRLYISDLSFAENPSSLKSYRITHIISVLPDVVSIHPDTHHIQRLQIRVEDLPFAELAAHLPQTTAFIRSALQNPHANVLVHCVEGISRSSSVVAAFLIALYGWTPCQAVEYIKTKRTVAEPNFGFVKQLQEYAQSLSMRSHGHGHGHSHNYGGGMF</sequence>
<dbReference type="InterPro" id="IPR000387">
    <property type="entry name" value="Tyr_Pase_dom"/>
</dbReference>
<dbReference type="PROSITE" id="PS00383">
    <property type="entry name" value="TYR_PHOSPHATASE_1"/>
    <property type="match status" value="1"/>
</dbReference>
<dbReference type="PROSITE" id="PS50056">
    <property type="entry name" value="TYR_PHOSPHATASE_2"/>
    <property type="match status" value="1"/>
</dbReference>
<evidence type="ECO:0000256" key="5">
    <source>
        <dbReference type="SAM" id="MobiDB-lite"/>
    </source>
</evidence>
<evidence type="ECO:0000259" key="6">
    <source>
        <dbReference type="PROSITE" id="PS50054"/>
    </source>
</evidence>